<evidence type="ECO:0000259" key="2">
    <source>
        <dbReference type="Pfam" id="PF01757"/>
    </source>
</evidence>
<feature type="transmembrane region" description="Helical" evidence="1">
    <location>
        <begin position="100"/>
        <end position="120"/>
    </location>
</feature>
<dbReference type="InterPro" id="IPR002656">
    <property type="entry name" value="Acyl_transf_3_dom"/>
</dbReference>
<sequence>MQNRNVELDGLRGLAAVAVVFYHAVLAPIGSSPAALLQPIQSLSTIRDAVTKVALTVVNGHSAVLLFFILSGFVLTLSLDKTNGNAFSIIVKFTIRRVCRLYPCLIASLLLLWAVSLIYQSVGAKFQVVTIDAFLQNAILVKNVMIGPTHTIQVELLVIPFMLAMFATRAVFGTCGVLAWVVYSVIAMDYPNMVLNFPYLGDWLVAFAFGMLVASPLAKNLTKGTSGIGIVVLTVAFVFCRLFSPLLDHTAVVTQIIAGTWLVAALYYSSSDSSVRSFLGHPTVQLLGKISYSLYLINVIVMLVILSFLHNPPIYRDMPLEIGLLVGLATTLLSIPVSILFERWFEQGGVNLGRQLTKPRRPMAFAAAE</sequence>
<dbReference type="STRING" id="1211777.BN77_4183"/>
<keyword evidence="1" id="KW-0812">Transmembrane</keyword>
<feature type="transmembrane region" description="Helical" evidence="1">
    <location>
        <begin position="290"/>
        <end position="310"/>
    </location>
</feature>
<comment type="caution">
    <text evidence="3">The sequence shown here is derived from an EMBL/GenBank/DDBJ whole genome shotgun (WGS) entry which is preliminary data.</text>
</comment>
<dbReference type="GO" id="GO:0016747">
    <property type="term" value="F:acyltransferase activity, transferring groups other than amino-acyl groups"/>
    <property type="evidence" value="ECO:0007669"/>
    <property type="project" value="InterPro"/>
</dbReference>
<proteinExistence type="predicted"/>
<keyword evidence="1" id="KW-1133">Transmembrane helix</keyword>
<keyword evidence="4" id="KW-1185">Reference proteome</keyword>
<protein>
    <recommendedName>
        <fullName evidence="2">Acyltransferase 3 domain-containing protein</fullName>
    </recommendedName>
</protein>
<dbReference type="PANTHER" id="PTHR23028">
    <property type="entry name" value="ACETYLTRANSFERASE"/>
    <property type="match status" value="1"/>
</dbReference>
<feature type="transmembrane region" description="Helical" evidence="1">
    <location>
        <begin position="322"/>
        <end position="341"/>
    </location>
</feature>
<dbReference type="eggNOG" id="COG1835">
    <property type="taxonomic scope" value="Bacteria"/>
</dbReference>
<feature type="transmembrane region" description="Helical" evidence="1">
    <location>
        <begin position="12"/>
        <end position="37"/>
    </location>
</feature>
<dbReference type="Proteomes" id="UP000009319">
    <property type="component" value="Unassembled WGS sequence"/>
</dbReference>
<evidence type="ECO:0000256" key="1">
    <source>
        <dbReference type="SAM" id="Phobius"/>
    </source>
</evidence>
<feature type="transmembrane region" description="Helical" evidence="1">
    <location>
        <begin position="226"/>
        <end position="244"/>
    </location>
</feature>
<dbReference type="EMBL" id="CANI01000028">
    <property type="protein sequence ID" value="CCM77133.1"/>
    <property type="molecule type" value="Genomic_DNA"/>
</dbReference>
<keyword evidence="1" id="KW-0472">Membrane</keyword>
<evidence type="ECO:0000313" key="3">
    <source>
        <dbReference type="EMBL" id="CCM77133.1"/>
    </source>
</evidence>
<dbReference type="PANTHER" id="PTHR23028:SF134">
    <property type="entry name" value="PUTATIVE (AFU_ORTHOLOGUE AFUA_4G08520)-RELATED"/>
    <property type="match status" value="1"/>
</dbReference>
<feature type="transmembrane region" description="Helical" evidence="1">
    <location>
        <begin position="157"/>
        <end position="183"/>
    </location>
</feature>
<organism evidence="3 4">
    <name type="scientific">Rhizobium mesoamericanum STM3625</name>
    <dbReference type="NCBI Taxonomy" id="1211777"/>
    <lineage>
        <taxon>Bacteria</taxon>
        <taxon>Pseudomonadati</taxon>
        <taxon>Pseudomonadota</taxon>
        <taxon>Alphaproteobacteria</taxon>
        <taxon>Hyphomicrobiales</taxon>
        <taxon>Rhizobiaceae</taxon>
        <taxon>Rhizobium/Agrobacterium group</taxon>
        <taxon>Rhizobium</taxon>
    </lineage>
</organism>
<dbReference type="AlphaFoldDB" id="K0PTI3"/>
<dbReference type="Pfam" id="PF01757">
    <property type="entry name" value="Acyl_transf_3"/>
    <property type="match status" value="1"/>
</dbReference>
<dbReference type="RefSeq" id="WP_007535069.1">
    <property type="nucleotide sequence ID" value="NZ_HF536772.1"/>
</dbReference>
<feature type="domain" description="Acyltransferase 3" evidence="2">
    <location>
        <begin position="6"/>
        <end position="341"/>
    </location>
</feature>
<accession>K0PTI3</accession>
<dbReference type="InterPro" id="IPR050879">
    <property type="entry name" value="Acyltransferase_3"/>
</dbReference>
<feature type="transmembrane region" description="Helical" evidence="1">
    <location>
        <begin position="57"/>
        <end position="79"/>
    </location>
</feature>
<gene>
    <name evidence="3" type="ORF">BN77_4183</name>
</gene>
<dbReference type="HOGENOM" id="CLU_749808_0_0_5"/>
<feature type="transmembrane region" description="Helical" evidence="1">
    <location>
        <begin position="195"/>
        <end position="214"/>
    </location>
</feature>
<name>K0PTI3_9HYPH</name>
<feature type="transmembrane region" description="Helical" evidence="1">
    <location>
        <begin position="250"/>
        <end position="269"/>
    </location>
</feature>
<evidence type="ECO:0000313" key="4">
    <source>
        <dbReference type="Proteomes" id="UP000009319"/>
    </source>
</evidence>
<reference evidence="3 4" key="1">
    <citation type="journal article" date="2013" name="Genome Announc.">
        <title>Draft Genome Sequence of Rhizobium mesoamericanum STM3625, a Nitrogen-Fixing Symbiont of Mimosa pudica Isolated in French Guiana (South America).</title>
        <authorList>
            <person name="Moulin L."/>
            <person name="Mornico D."/>
            <person name="Melkonian R."/>
            <person name="Klonowska A."/>
        </authorList>
    </citation>
    <scope>NUCLEOTIDE SEQUENCE [LARGE SCALE GENOMIC DNA]</scope>
    <source>
        <strain evidence="3 4">STM3625</strain>
    </source>
</reference>